<evidence type="ECO:0000313" key="1">
    <source>
        <dbReference type="EMBL" id="KKM99548.1"/>
    </source>
</evidence>
<dbReference type="AlphaFoldDB" id="A0A0F9M1I4"/>
<organism evidence="1">
    <name type="scientific">marine sediment metagenome</name>
    <dbReference type="NCBI Taxonomy" id="412755"/>
    <lineage>
        <taxon>unclassified sequences</taxon>
        <taxon>metagenomes</taxon>
        <taxon>ecological metagenomes</taxon>
    </lineage>
</organism>
<comment type="caution">
    <text evidence="1">The sequence shown here is derived from an EMBL/GenBank/DDBJ whole genome shotgun (WGS) entry which is preliminary data.</text>
</comment>
<name>A0A0F9M1I4_9ZZZZ</name>
<accession>A0A0F9M1I4</accession>
<proteinExistence type="predicted"/>
<reference evidence="1" key="1">
    <citation type="journal article" date="2015" name="Nature">
        <title>Complex archaea that bridge the gap between prokaryotes and eukaryotes.</title>
        <authorList>
            <person name="Spang A."/>
            <person name="Saw J.H."/>
            <person name="Jorgensen S.L."/>
            <person name="Zaremba-Niedzwiedzka K."/>
            <person name="Martijn J."/>
            <person name="Lind A.E."/>
            <person name="van Eijk R."/>
            <person name="Schleper C."/>
            <person name="Guy L."/>
            <person name="Ettema T.J."/>
        </authorList>
    </citation>
    <scope>NUCLEOTIDE SEQUENCE</scope>
</reference>
<dbReference type="EMBL" id="LAZR01005484">
    <property type="protein sequence ID" value="KKM99548.1"/>
    <property type="molecule type" value="Genomic_DNA"/>
</dbReference>
<gene>
    <name evidence="1" type="ORF">LCGC14_1146720</name>
</gene>
<protein>
    <submittedName>
        <fullName evidence="1">Uncharacterized protein</fullName>
    </submittedName>
</protein>
<sequence length="159" mass="18327">MHIVTDHISSDEPSFGLAEGPLQMPHGAGFRRRWVQRVFVIRDDAIAKYLWDIGPAEDWEERASPLVMPSYGENTVAQLQEHAERHRNESKYLQLARQQQADSTLIEDSLAGLEQEYLAKRNRTIIGPHVFSQRGGYPSQFAHRELRSRIKERANGHRN</sequence>